<evidence type="ECO:0008006" key="8">
    <source>
        <dbReference type="Google" id="ProtNLM"/>
    </source>
</evidence>
<evidence type="ECO:0000256" key="5">
    <source>
        <dbReference type="SAM" id="Phobius"/>
    </source>
</evidence>
<dbReference type="STRING" id="402384.HM131_17370"/>
<evidence type="ECO:0000256" key="3">
    <source>
        <dbReference type="ARBA" id="ARBA00022989"/>
    </source>
</evidence>
<accession>A0A1W6A113</accession>
<feature type="transmembrane region" description="Helical" evidence="5">
    <location>
        <begin position="12"/>
        <end position="31"/>
    </location>
</feature>
<dbReference type="GO" id="GO:0016020">
    <property type="term" value="C:membrane"/>
    <property type="evidence" value="ECO:0007669"/>
    <property type="project" value="UniProtKB-SubCell"/>
</dbReference>
<dbReference type="OrthoDB" id="2657448at2"/>
<keyword evidence="4 5" id="KW-0472">Membrane</keyword>
<reference evidence="6 7" key="1">
    <citation type="submission" date="2017-04" db="EMBL/GenBank/DDBJ databases">
        <title>The whole genome sequencing and assembly of Halobacillus mangrovi strain.</title>
        <authorList>
            <person name="Lee S.-J."/>
            <person name="Park M.-K."/>
            <person name="Kim J.-Y."/>
            <person name="Lee Y.-J."/>
            <person name="Yi H."/>
            <person name="Bahn Y.-S."/>
            <person name="Kim J.F."/>
            <person name="Lee D.-W."/>
        </authorList>
    </citation>
    <scope>NUCLEOTIDE SEQUENCE [LARGE SCALE GENOMIC DNA]</scope>
    <source>
        <strain evidence="6 7">KTB 131</strain>
    </source>
</reference>
<keyword evidence="7" id="KW-1185">Reference proteome</keyword>
<organism evidence="6 7">
    <name type="scientific">Halobacillus mangrovi</name>
    <dbReference type="NCBI Taxonomy" id="402384"/>
    <lineage>
        <taxon>Bacteria</taxon>
        <taxon>Bacillati</taxon>
        <taxon>Bacillota</taxon>
        <taxon>Bacilli</taxon>
        <taxon>Bacillales</taxon>
        <taxon>Bacillaceae</taxon>
        <taxon>Halobacillus</taxon>
    </lineage>
</organism>
<evidence type="ECO:0000256" key="4">
    <source>
        <dbReference type="ARBA" id="ARBA00023136"/>
    </source>
</evidence>
<dbReference type="Pfam" id="PF09685">
    <property type="entry name" value="MamF_MmsF"/>
    <property type="match status" value="1"/>
</dbReference>
<comment type="subcellular location">
    <subcellularLocation>
        <location evidence="1">Membrane</location>
        <topology evidence="1">Multi-pass membrane protein</topology>
    </subcellularLocation>
</comment>
<feature type="transmembrane region" description="Helical" evidence="5">
    <location>
        <begin position="38"/>
        <end position="58"/>
    </location>
</feature>
<feature type="transmembrane region" description="Helical" evidence="5">
    <location>
        <begin position="64"/>
        <end position="86"/>
    </location>
</feature>
<keyword evidence="3 5" id="KW-1133">Transmembrane helix</keyword>
<dbReference type="PANTHER" id="PTHR36460:SF1">
    <property type="entry name" value="UPF0132 DOMAIN PROTEIN (AFU_ORTHOLOGUE AFUA_3G10255)"/>
    <property type="match status" value="1"/>
</dbReference>
<dbReference type="PANTHER" id="PTHR36460">
    <property type="entry name" value="UPF0132 DOMAIN PROTEIN (AFU_ORTHOLOGUE AFUA_3G10255)"/>
    <property type="match status" value="1"/>
</dbReference>
<dbReference type="KEGG" id="hmn:HM131_17370"/>
<evidence type="ECO:0000313" key="7">
    <source>
        <dbReference type="Proteomes" id="UP000192527"/>
    </source>
</evidence>
<sequence>MKKSSTGLDENVGGVIAYLLGFVSGIVLLLVEKENDTIRFHAMQSTIVFGGIFVIGMVLNLIPIIGLLVSLLLTPVSLILWIFLMIKAYQGNRYHLPFTGKVAESQLRKMMF</sequence>
<dbReference type="EMBL" id="CP020772">
    <property type="protein sequence ID" value="ARI79258.1"/>
    <property type="molecule type" value="Genomic_DNA"/>
</dbReference>
<proteinExistence type="predicted"/>
<evidence type="ECO:0000256" key="2">
    <source>
        <dbReference type="ARBA" id="ARBA00022692"/>
    </source>
</evidence>
<protein>
    <recommendedName>
        <fullName evidence="8">DUF4870 domain-containing protein</fullName>
    </recommendedName>
</protein>
<evidence type="ECO:0000313" key="6">
    <source>
        <dbReference type="EMBL" id="ARI79258.1"/>
    </source>
</evidence>
<keyword evidence="2 5" id="KW-0812">Transmembrane</keyword>
<dbReference type="Proteomes" id="UP000192527">
    <property type="component" value="Chromosome"/>
</dbReference>
<gene>
    <name evidence="6" type="ORF">HM131_17370</name>
</gene>
<name>A0A1W6A113_9BACI</name>
<evidence type="ECO:0000256" key="1">
    <source>
        <dbReference type="ARBA" id="ARBA00004141"/>
    </source>
</evidence>
<dbReference type="InterPro" id="IPR019109">
    <property type="entry name" value="MamF_MmsF"/>
</dbReference>
<dbReference type="AlphaFoldDB" id="A0A1W6A113"/>